<dbReference type="Proteomes" id="UP000002640">
    <property type="component" value="Unassembled WGS sequence"/>
</dbReference>
<keyword evidence="1" id="KW-0378">Hydrolase</keyword>
<evidence type="ECO:0000259" key="3">
    <source>
        <dbReference type="PROSITE" id="PS50175"/>
    </source>
</evidence>
<dbReference type="GO" id="GO:0004190">
    <property type="term" value="F:aspartic-type endopeptidase activity"/>
    <property type="evidence" value="ECO:0007669"/>
    <property type="project" value="InterPro"/>
</dbReference>
<keyword evidence="5" id="KW-1185">Reference proteome</keyword>
<dbReference type="RefSeq" id="XP_009520484.1">
    <property type="nucleotide sequence ID" value="XM_009522189.1"/>
</dbReference>
<dbReference type="CDD" id="cd05483">
    <property type="entry name" value="retropepsin_like_bacteria"/>
    <property type="match status" value="1"/>
</dbReference>
<dbReference type="AlphaFoldDB" id="G4YZJ0"/>
<feature type="domain" description="Peptidase A2" evidence="3">
    <location>
        <begin position="70"/>
        <end position="108"/>
    </location>
</feature>
<feature type="region of interest" description="Disordered" evidence="2">
    <location>
        <begin position="1"/>
        <end position="34"/>
    </location>
</feature>
<dbReference type="InterPro" id="IPR021109">
    <property type="entry name" value="Peptidase_aspartic_dom_sf"/>
</dbReference>
<accession>G4YZJ0</accession>
<sequence>MISLSNDDLIQPDQVDDHSGLSRSELRAPDGPTEFRLEPGERYGWWVDHEPDKDSHEVATVHGAVNDFRLQILLDTGASVSMISLDLARRLKIKLNRHKQIKVSGLGGNTTYISASTQVKITLGSRVVYVMDIWVANIGEGVDVLLGMNFMFCAGVRLCVREGLLQLPDEEPVLMYGDKVQRRQGMRLPVQAPETLYLRPGEEAVVRIRFGQANPQREVVWAGRGDRWVTKIVYGAKSWPEAVKVVNISSNNLWIVAGTTLAYIVEYGFFPTVGRFVRPGSRAYREWQVMIYENTLSKQGQLREQRRLQSLWDREPPAVEPAKYSWPTKLMLHPDG</sequence>
<evidence type="ECO:0000256" key="1">
    <source>
        <dbReference type="ARBA" id="ARBA00022801"/>
    </source>
</evidence>
<feature type="compositionally biased region" description="Basic and acidic residues" evidence="2">
    <location>
        <begin position="15"/>
        <end position="34"/>
    </location>
</feature>
<evidence type="ECO:0000313" key="5">
    <source>
        <dbReference type="Proteomes" id="UP000002640"/>
    </source>
</evidence>
<dbReference type="PROSITE" id="PS50175">
    <property type="entry name" value="ASP_PROT_RETROV"/>
    <property type="match status" value="1"/>
</dbReference>
<organism evidence="4 5">
    <name type="scientific">Phytophthora sojae (strain P6497)</name>
    <name type="common">Soybean stem and root rot agent</name>
    <name type="synonym">Phytophthora megasperma f. sp. glycines</name>
    <dbReference type="NCBI Taxonomy" id="1094619"/>
    <lineage>
        <taxon>Eukaryota</taxon>
        <taxon>Sar</taxon>
        <taxon>Stramenopiles</taxon>
        <taxon>Oomycota</taxon>
        <taxon>Peronosporomycetes</taxon>
        <taxon>Peronosporales</taxon>
        <taxon>Peronosporaceae</taxon>
        <taxon>Phytophthora</taxon>
    </lineage>
</organism>
<dbReference type="InterPro" id="IPR034122">
    <property type="entry name" value="Retropepsin-like_bacterial"/>
</dbReference>
<dbReference type="PROSITE" id="PS00141">
    <property type="entry name" value="ASP_PROTEASE"/>
    <property type="match status" value="1"/>
</dbReference>
<reference evidence="4 5" key="1">
    <citation type="journal article" date="2006" name="Science">
        <title>Phytophthora genome sequences uncover evolutionary origins and mechanisms of pathogenesis.</title>
        <authorList>
            <person name="Tyler B.M."/>
            <person name="Tripathy S."/>
            <person name="Zhang X."/>
            <person name="Dehal P."/>
            <person name="Jiang R.H."/>
            <person name="Aerts A."/>
            <person name="Arredondo F.D."/>
            <person name="Baxter L."/>
            <person name="Bensasson D."/>
            <person name="Beynon J.L."/>
            <person name="Chapman J."/>
            <person name="Damasceno C.M."/>
            <person name="Dorrance A.E."/>
            <person name="Dou D."/>
            <person name="Dickerman A.W."/>
            <person name="Dubchak I.L."/>
            <person name="Garbelotto M."/>
            <person name="Gijzen M."/>
            <person name="Gordon S.G."/>
            <person name="Govers F."/>
            <person name="Grunwald N.J."/>
            <person name="Huang W."/>
            <person name="Ivors K.L."/>
            <person name="Jones R.W."/>
            <person name="Kamoun S."/>
            <person name="Krampis K."/>
            <person name="Lamour K.H."/>
            <person name="Lee M.K."/>
            <person name="McDonald W.H."/>
            <person name="Medina M."/>
            <person name="Meijer H.J."/>
            <person name="Nordberg E.K."/>
            <person name="Maclean D.J."/>
            <person name="Ospina-Giraldo M.D."/>
            <person name="Morris P.F."/>
            <person name="Phuntumart V."/>
            <person name="Putnam N.H."/>
            <person name="Rash S."/>
            <person name="Rose J.K."/>
            <person name="Sakihama Y."/>
            <person name="Salamov A.A."/>
            <person name="Savidor A."/>
            <person name="Scheuring C.F."/>
            <person name="Smith B.M."/>
            <person name="Sobral B.W."/>
            <person name="Terry A."/>
            <person name="Torto-Alalibo T.A."/>
            <person name="Win J."/>
            <person name="Xu Z."/>
            <person name="Zhang H."/>
            <person name="Grigoriev I.V."/>
            <person name="Rokhsar D.S."/>
            <person name="Boore J.L."/>
        </authorList>
    </citation>
    <scope>NUCLEOTIDE SEQUENCE [LARGE SCALE GENOMIC DNA]</scope>
    <source>
        <strain evidence="4 5">P6497</strain>
    </source>
</reference>
<dbReference type="KEGG" id="psoj:PHYSODRAFT_487212"/>
<dbReference type="GeneID" id="20656126"/>
<dbReference type="InParanoid" id="G4YZJ0"/>
<name>G4YZJ0_PHYSP</name>
<evidence type="ECO:0000256" key="2">
    <source>
        <dbReference type="SAM" id="MobiDB-lite"/>
    </source>
</evidence>
<dbReference type="GO" id="GO:0006508">
    <property type="term" value="P:proteolysis"/>
    <property type="evidence" value="ECO:0007669"/>
    <property type="project" value="InterPro"/>
</dbReference>
<evidence type="ECO:0000313" key="4">
    <source>
        <dbReference type="EMBL" id="EGZ25196.1"/>
    </source>
</evidence>
<dbReference type="SUPFAM" id="SSF50630">
    <property type="entry name" value="Acid proteases"/>
    <property type="match status" value="1"/>
</dbReference>
<dbReference type="InterPro" id="IPR001995">
    <property type="entry name" value="Peptidase_A2_cat"/>
</dbReference>
<dbReference type="InterPro" id="IPR001969">
    <property type="entry name" value="Aspartic_peptidase_AS"/>
</dbReference>
<dbReference type="Pfam" id="PF13650">
    <property type="entry name" value="Asp_protease_2"/>
    <property type="match status" value="1"/>
</dbReference>
<dbReference type="Gene3D" id="2.40.70.10">
    <property type="entry name" value="Acid Proteases"/>
    <property type="match status" value="1"/>
</dbReference>
<gene>
    <name evidence="4" type="ORF">PHYSODRAFT_487212</name>
</gene>
<proteinExistence type="predicted"/>
<dbReference type="EMBL" id="JH159152">
    <property type="protein sequence ID" value="EGZ25196.1"/>
    <property type="molecule type" value="Genomic_DNA"/>
</dbReference>
<protein>
    <recommendedName>
        <fullName evidence="3">Peptidase A2 domain-containing protein</fullName>
    </recommendedName>
</protein>